<evidence type="ECO:0000256" key="5">
    <source>
        <dbReference type="ARBA" id="ARBA00022989"/>
    </source>
</evidence>
<evidence type="ECO:0000256" key="1">
    <source>
        <dbReference type="ARBA" id="ARBA00004651"/>
    </source>
</evidence>
<keyword evidence="2" id="KW-0813">Transport</keyword>
<gene>
    <name evidence="9" type="ORF">SAMN04488131_10953</name>
</gene>
<dbReference type="STRING" id="935223.SAMN04488131_10953"/>
<dbReference type="SUPFAM" id="SSF103473">
    <property type="entry name" value="MFS general substrate transporter"/>
    <property type="match status" value="1"/>
</dbReference>
<reference evidence="10" key="1">
    <citation type="submission" date="2016-10" db="EMBL/GenBank/DDBJ databases">
        <authorList>
            <person name="Varghese N."/>
            <person name="Submissions S."/>
        </authorList>
    </citation>
    <scope>NUCLEOTIDE SEQUENCE [LARGE SCALE GENOMIC DNA]</scope>
    <source>
        <strain evidence="10">CGMCC 1.9227</strain>
    </source>
</reference>
<sequence>MKTNTTKLGLKENWKQFTILVIVNAFVGGMIGMERTIIPKFAEIEFGIASKTAILSFIVAFGITKAITNYFTGKLANRFGRKNLLLFGWILAIPIPFILIYAESWNWVIFANILLGISQGLTWSSTVVMKIDLVGEKDRGLAMGLNEFAGYFAVGLVAFLSGYIAQKYGITPYPFYLGIGISIIGFLLTLFFVKDTRVFVHQENTTNKTEKLDNIFLETTFKNKTLSAITQAGLVNNLNDGMIWGLLPIVLLSLNYDSQNIGIITAIYPTVWGFGQLVTGKMSDVYSKKKMLFWGMLLQGIAILFIPFAAAFYQLAAISAFLGFGTALVYPTFLSAIAQATNPHQRAESIGTFRLWRDLGYAIGAIISGITADLFGVNYAIILIGVITIASSVIIKVRMPKDHLQKTTN</sequence>
<organism evidence="9 10">
    <name type="scientific">Flavobacterium xueshanense</name>
    <dbReference type="NCBI Taxonomy" id="935223"/>
    <lineage>
        <taxon>Bacteria</taxon>
        <taxon>Pseudomonadati</taxon>
        <taxon>Bacteroidota</taxon>
        <taxon>Flavobacteriia</taxon>
        <taxon>Flavobacteriales</taxon>
        <taxon>Flavobacteriaceae</taxon>
        <taxon>Flavobacterium</taxon>
    </lineage>
</organism>
<dbReference type="PROSITE" id="PS50850">
    <property type="entry name" value="MFS"/>
    <property type="match status" value="1"/>
</dbReference>
<name>A0A1I2G4J8_9FLAO</name>
<dbReference type="PANTHER" id="PTHR23517:SF3">
    <property type="entry name" value="INTEGRAL MEMBRANE TRANSPORT PROTEIN"/>
    <property type="match status" value="1"/>
</dbReference>
<feature type="transmembrane region" description="Helical" evidence="7">
    <location>
        <begin position="381"/>
        <end position="399"/>
    </location>
</feature>
<dbReference type="Gene3D" id="1.20.1250.20">
    <property type="entry name" value="MFS general substrate transporter like domains"/>
    <property type="match status" value="2"/>
</dbReference>
<proteinExistence type="predicted"/>
<dbReference type="InterPro" id="IPR050171">
    <property type="entry name" value="MFS_Transporters"/>
</dbReference>
<evidence type="ECO:0000256" key="4">
    <source>
        <dbReference type="ARBA" id="ARBA00022692"/>
    </source>
</evidence>
<feature type="transmembrane region" description="Helical" evidence="7">
    <location>
        <begin position="359"/>
        <end position="375"/>
    </location>
</feature>
<feature type="transmembrane region" description="Helical" evidence="7">
    <location>
        <begin position="17"/>
        <end position="33"/>
    </location>
</feature>
<dbReference type="InterPro" id="IPR036259">
    <property type="entry name" value="MFS_trans_sf"/>
</dbReference>
<dbReference type="PANTHER" id="PTHR23517">
    <property type="entry name" value="RESISTANCE PROTEIN MDTM, PUTATIVE-RELATED-RELATED"/>
    <property type="match status" value="1"/>
</dbReference>
<keyword evidence="3" id="KW-1003">Cell membrane</keyword>
<evidence type="ECO:0000256" key="6">
    <source>
        <dbReference type="ARBA" id="ARBA00023136"/>
    </source>
</evidence>
<accession>A0A1I2G4J8</accession>
<dbReference type="EMBL" id="FONQ01000009">
    <property type="protein sequence ID" value="SFF12462.1"/>
    <property type="molecule type" value="Genomic_DNA"/>
</dbReference>
<evidence type="ECO:0000313" key="9">
    <source>
        <dbReference type="EMBL" id="SFF12462.1"/>
    </source>
</evidence>
<dbReference type="RefSeq" id="WP_244281781.1">
    <property type="nucleotide sequence ID" value="NZ_FONQ01000009.1"/>
</dbReference>
<keyword evidence="5 7" id="KW-1133">Transmembrane helix</keyword>
<protein>
    <submittedName>
        <fullName evidence="9">Predicted arabinose efflux permease, MFS family</fullName>
    </submittedName>
</protein>
<keyword evidence="6 7" id="KW-0472">Membrane</keyword>
<dbReference type="AlphaFoldDB" id="A0A1I2G4J8"/>
<evidence type="ECO:0000256" key="2">
    <source>
        <dbReference type="ARBA" id="ARBA00022448"/>
    </source>
</evidence>
<feature type="transmembrane region" description="Helical" evidence="7">
    <location>
        <begin position="141"/>
        <end position="161"/>
    </location>
</feature>
<feature type="transmembrane region" description="Helical" evidence="7">
    <location>
        <begin position="53"/>
        <end position="72"/>
    </location>
</feature>
<dbReference type="Proteomes" id="UP000198596">
    <property type="component" value="Unassembled WGS sequence"/>
</dbReference>
<evidence type="ECO:0000256" key="7">
    <source>
        <dbReference type="SAM" id="Phobius"/>
    </source>
</evidence>
<feature type="domain" description="Major facilitator superfamily (MFS) profile" evidence="8">
    <location>
        <begin position="17"/>
        <end position="403"/>
    </location>
</feature>
<feature type="transmembrane region" description="Helical" evidence="7">
    <location>
        <begin position="173"/>
        <end position="193"/>
    </location>
</feature>
<feature type="transmembrane region" description="Helical" evidence="7">
    <location>
        <begin position="108"/>
        <end position="129"/>
    </location>
</feature>
<evidence type="ECO:0000313" key="10">
    <source>
        <dbReference type="Proteomes" id="UP000198596"/>
    </source>
</evidence>
<dbReference type="GO" id="GO:0022857">
    <property type="term" value="F:transmembrane transporter activity"/>
    <property type="evidence" value="ECO:0007669"/>
    <property type="project" value="InterPro"/>
</dbReference>
<keyword evidence="10" id="KW-1185">Reference proteome</keyword>
<dbReference type="InterPro" id="IPR011701">
    <property type="entry name" value="MFS"/>
</dbReference>
<feature type="transmembrane region" description="Helical" evidence="7">
    <location>
        <begin position="84"/>
        <end position="102"/>
    </location>
</feature>
<comment type="subcellular location">
    <subcellularLocation>
        <location evidence="1">Cell membrane</location>
        <topology evidence="1">Multi-pass membrane protein</topology>
    </subcellularLocation>
</comment>
<evidence type="ECO:0000259" key="8">
    <source>
        <dbReference type="PROSITE" id="PS50850"/>
    </source>
</evidence>
<keyword evidence="4 7" id="KW-0812">Transmembrane</keyword>
<dbReference type="InterPro" id="IPR020846">
    <property type="entry name" value="MFS_dom"/>
</dbReference>
<evidence type="ECO:0000256" key="3">
    <source>
        <dbReference type="ARBA" id="ARBA00022475"/>
    </source>
</evidence>
<dbReference type="GO" id="GO:0005886">
    <property type="term" value="C:plasma membrane"/>
    <property type="evidence" value="ECO:0007669"/>
    <property type="project" value="UniProtKB-SubCell"/>
</dbReference>
<dbReference type="Pfam" id="PF07690">
    <property type="entry name" value="MFS_1"/>
    <property type="match status" value="2"/>
</dbReference>
<feature type="transmembrane region" description="Helical" evidence="7">
    <location>
        <begin position="316"/>
        <end position="338"/>
    </location>
</feature>
<feature type="transmembrane region" description="Helical" evidence="7">
    <location>
        <begin position="291"/>
        <end position="310"/>
    </location>
</feature>
<dbReference type="CDD" id="cd17325">
    <property type="entry name" value="MFS_MdtG_SLC18_like"/>
    <property type="match status" value="1"/>
</dbReference>